<dbReference type="AlphaFoldDB" id="A0AAN5AIT1"/>
<protein>
    <submittedName>
        <fullName evidence="2">Acyl-CoA reductase</fullName>
    </submittedName>
</protein>
<evidence type="ECO:0000313" key="3">
    <source>
        <dbReference type="Proteomes" id="UP001310022"/>
    </source>
</evidence>
<dbReference type="EMBL" id="BQKE01000001">
    <property type="protein sequence ID" value="GJM60177.1"/>
    <property type="molecule type" value="Genomic_DNA"/>
</dbReference>
<dbReference type="Pfam" id="PF05893">
    <property type="entry name" value="LuxC"/>
    <property type="match status" value="1"/>
</dbReference>
<proteinExistence type="predicted"/>
<dbReference type="InterPro" id="IPR008670">
    <property type="entry name" value="CoA_reduct_LuxC"/>
</dbReference>
<name>A0AAN5AIT1_9BACT</name>
<dbReference type="GO" id="GO:0003995">
    <property type="term" value="F:acyl-CoA dehydrogenase activity"/>
    <property type="evidence" value="ECO:0007669"/>
    <property type="project" value="InterPro"/>
</dbReference>
<dbReference type="GO" id="GO:0008218">
    <property type="term" value="P:bioluminescence"/>
    <property type="evidence" value="ECO:0007669"/>
    <property type="project" value="InterPro"/>
</dbReference>
<keyword evidence="3" id="KW-1185">Reference proteome</keyword>
<sequence>MTVSERIKGLAALGQYLRGLSNAEKEGLFFSAESKNNWFTPSNVEEAFNGILLFLEASKLQELCQQHQGLSNNFSDKKIGLVLAGNIPMVGFHDLLCVLLSGHRALIKLSGQDEVLMKFIINSLKEICPPLYEQITIAERLNDADAFIATGSDNTARYFHHYFSKKPNIIRKNRTSLAILTGNESEEDFKGLGKDIFTFFGLGCRNISKVLVPEGYNFTPFLDALQSYKAVGDHHKYANNYDYNKSILLVNRVPHLDSGFLLLQQSEAMVSPISVLFYETYKTEEDIKQYLSQHQEKIQCVVGNATPYIPFGKAQAPEIDDFADNVDTLAFLQDL</sequence>
<gene>
    <name evidence="2" type="ORF">PEDI_07290</name>
</gene>
<evidence type="ECO:0000256" key="1">
    <source>
        <dbReference type="ARBA" id="ARBA00022857"/>
    </source>
</evidence>
<dbReference type="Proteomes" id="UP001310022">
    <property type="component" value="Unassembled WGS sequence"/>
</dbReference>
<reference evidence="2 3" key="1">
    <citation type="submission" date="2021-12" db="EMBL/GenBank/DDBJ databases">
        <title>Genome sequencing of bacteria with rrn-lacking chromosome and rrn-plasmid.</title>
        <authorList>
            <person name="Anda M."/>
            <person name="Iwasaki W."/>
        </authorList>
    </citation>
    <scope>NUCLEOTIDE SEQUENCE [LARGE SCALE GENOMIC DNA]</scope>
    <source>
        <strain evidence="2 3">NBRC 15940</strain>
    </source>
</reference>
<dbReference type="RefSeq" id="WP_338236023.1">
    <property type="nucleotide sequence ID" value="NZ_BQKE01000001.1"/>
</dbReference>
<organism evidence="2 3">
    <name type="scientific">Persicobacter diffluens</name>
    <dbReference type="NCBI Taxonomy" id="981"/>
    <lineage>
        <taxon>Bacteria</taxon>
        <taxon>Pseudomonadati</taxon>
        <taxon>Bacteroidota</taxon>
        <taxon>Cytophagia</taxon>
        <taxon>Cytophagales</taxon>
        <taxon>Persicobacteraceae</taxon>
        <taxon>Persicobacter</taxon>
    </lineage>
</organism>
<accession>A0AAN5AIT1</accession>
<evidence type="ECO:0000313" key="2">
    <source>
        <dbReference type="EMBL" id="GJM60177.1"/>
    </source>
</evidence>
<comment type="caution">
    <text evidence="2">The sequence shown here is derived from an EMBL/GenBank/DDBJ whole genome shotgun (WGS) entry which is preliminary data.</text>
</comment>
<keyword evidence="1" id="KW-0521">NADP</keyword>